<evidence type="ECO:0000256" key="7">
    <source>
        <dbReference type="PIRSR" id="PIRSR001217-1"/>
    </source>
</evidence>
<protein>
    <submittedName>
        <fullName evidence="10">Signal peptide peptidase SppA, 67K type</fullName>
        <ecNumber evidence="10">3.4.-.-</ecNumber>
    </submittedName>
</protein>
<dbReference type="GO" id="GO:0006465">
    <property type="term" value="P:signal peptide processing"/>
    <property type="evidence" value="ECO:0007669"/>
    <property type="project" value="InterPro"/>
</dbReference>
<keyword evidence="4 10" id="KW-0378">Hydrolase</keyword>
<dbReference type="PATRIC" id="fig|1339315.3.peg.3553"/>
<dbReference type="InterPro" id="IPR047217">
    <property type="entry name" value="S49_SppA_67K_type_N"/>
</dbReference>
<comment type="caution">
    <text evidence="10">The sequence shown here is derived from an EMBL/GenBank/DDBJ whole genome shotgun (WGS) entry which is preliminary data.</text>
</comment>
<dbReference type="GO" id="GO:0008236">
    <property type="term" value="F:serine-type peptidase activity"/>
    <property type="evidence" value="ECO:0007669"/>
    <property type="project" value="UniProtKB-KW"/>
</dbReference>
<keyword evidence="8" id="KW-0812">Transmembrane</keyword>
<dbReference type="NCBIfam" id="TIGR00705">
    <property type="entry name" value="SppA_67K"/>
    <property type="match status" value="1"/>
</dbReference>
<keyword evidence="8" id="KW-1133">Transmembrane helix</keyword>
<dbReference type="InterPro" id="IPR047272">
    <property type="entry name" value="S49_SppA_C"/>
</dbReference>
<dbReference type="AlphaFoldDB" id="A0A015TRS4"/>
<feature type="domain" description="Peptidase S49" evidence="9">
    <location>
        <begin position="125"/>
        <end position="279"/>
    </location>
</feature>
<dbReference type="PANTHER" id="PTHR33209">
    <property type="entry name" value="PROTEASE 4"/>
    <property type="match status" value="1"/>
</dbReference>
<dbReference type="Pfam" id="PF01343">
    <property type="entry name" value="Peptidase_S49"/>
    <property type="match status" value="2"/>
</dbReference>
<dbReference type="CDD" id="cd07023">
    <property type="entry name" value="S49_Sppa_N_C"/>
    <property type="match status" value="1"/>
</dbReference>
<evidence type="ECO:0000313" key="10">
    <source>
        <dbReference type="EMBL" id="EXY73356.1"/>
    </source>
</evidence>
<dbReference type="Proteomes" id="UP000020529">
    <property type="component" value="Unassembled WGS sequence"/>
</dbReference>
<dbReference type="GeneID" id="60366970"/>
<evidence type="ECO:0000256" key="4">
    <source>
        <dbReference type="ARBA" id="ARBA00022801"/>
    </source>
</evidence>
<organism evidence="10 11">
    <name type="scientific">Bacteroides fragilis str. 3988T(B)14</name>
    <dbReference type="NCBI Taxonomy" id="1339315"/>
    <lineage>
        <taxon>Bacteria</taxon>
        <taxon>Pseudomonadati</taxon>
        <taxon>Bacteroidota</taxon>
        <taxon>Bacteroidia</taxon>
        <taxon>Bacteroidales</taxon>
        <taxon>Bacteroidaceae</taxon>
        <taxon>Bacteroides</taxon>
    </lineage>
</organism>
<evidence type="ECO:0000256" key="1">
    <source>
        <dbReference type="ARBA" id="ARBA00004370"/>
    </source>
</evidence>
<dbReference type="EMBL" id="JGCY01000365">
    <property type="protein sequence ID" value="EXY73356.1"/>
    <property type="molecule type" value="Genomic_DNA"/>
</dbReference>
<dbReference type="InterPro" id="IPR004634">
    <property type="entry name" value="Pept_S49_pIV"/>
</dbReference>
<evidence type="ECO:0000256" key="6">
    <source>
        <dbReference type="ARBA" id="ARBA00023136"/>
    </source>
</evidence>
<evidence type="ECO:0000256" key="8">
    <source>
        <dbReference type="SAM" id="Phobius"/>
    </source>
</evidence>
<dbReference type="InterPro" id="IPR004635">
    <property type="entry name" value="Pept_S49_SppA"/>
</dbReference>
<dbReference type="InterPro" id="IPR002142">
    <property type="entry name" value="Peptidase_S49"/>
</dbReference>
<gene>
    <name evidence="10" type="primary">sppA</name>
    <name evidence="10" type="ORF">M124_2869</name>
</gene>
<keyword evidence="3" id="KW-0645">Protease</keyword>
<reference evidence="10 11" key="1">
    <citation type="submission" date="2014-02" db="EMBL/GenBank/DDBJ databases">
        <authorList>
            <person name="Sears C."/>
            <person name="Carroll K."/>
            <person name="Sack B.R."/>
            <person name="Qadri F."/>
            <person name="Myers L.L."/>
            <person name="Chung G.-T."/>
            <person name="Escheverria P."/>
            <person name="Fraser C.M."/>
            <person name="Sadzewicz L."/>
            <person name="Shefchek K.A."/>
            <person name="Tallon L."/>
            <person name="Das S.P."/>
            <person name="Daugherty S."/>
            <person name="Mongodin E.F."/>
        </authorList>
    </citation>
    <scope>NUCLEOTIDE SEQUENCE [LARGE SCALE GENOMIC DNA]</scope>
    <source>
        <strain evidence="11">3988T(B)14</strain>
    </source>
</reference>
<dbReference type="SUPFAM" id="SSF52096">
    <property type="entry name" value="ClpP/crotonase"/>
    <property type="match status" value="2"/>
</dbReference>
<proteinExistence type="inferred from homology"/>
<dbReference type="PANTHER" id="PTHR33209:SF1">
    <property type="entry name" value="PEPTIDASE S49 DOMAIN-CONTAINING PROTEIN"/>
    <property type="match status" value="1"/>
</dbReference>
<evidence type="ECO:0000313" key="11">
    <source>
        <dbReference type="Proteomes" id="UP000020529"/>
    </source>
</evidence>
<evidence type="ECO:0000256" key="5">
    <source>
        <dbReference type="ARBA" id="ARBA00022825"/>
    </source>
</evidence>
<name>A0A015TRS4_BACFG</name>
<dbReference type="InterPro" id="IPR029045">
    <property type="entry name" value="ClpP/crotonase-like_dom_sf"/>
</dbReference>
<dbReference type="GO" id="GO:0016020">
    <property type="term" value="C:membrane"/>
    <property type="evidence" value="ECO:0007669"/>
    <property type="project" value="UniProtKB-SubCell"/>
</dbReference>
<feature type="domain" description="Peptidase S49" evidence="9">
    <location>
        <begin position="375"/>
        <end position="527"/>
    </location>
</feature>
<feature type="active site" description="Proton donor/acceptor" evidence="7">
    <location>
        <position position="193"/>
    </location>
</feature>
<feature type="transmembrane region" description="Helical" evidence="8">
    <location>
        <begin position="7"/>
        <end position="34"/>
    </location>
</feature>
<dbReference type="PIRSF" id="PIRSF001217">
    <property type="entry name" value="Protease_4_SppA"/>
    <property type="match status" value="1"/>
</dbReference>
<evidence type="ECO:0000259" key="9">
    <source>
        <dbReference type="Pfam" id="PF01343"/>
    </source>
</evidence>
<dbReference type="CDD" id="cd07018">
    <property type="entry name" value="S49_SppA_67K_type"/>
    <property type="match status" value="1"/>
</dbReference>
<keyword evidence="5" id="KW-0720">Serine protease</keyword>
<accession>A0A015TRS4</accession>
<keyword evidence="6 8" id="KW-0472">Membrane</keyword>
<evidence type="ECO:0000256" key="2">
    <source>
        <dbReference type="ARBA" id="ARBA00008683"/>
    </source>
</evidence>
<dbReference type="EC" id="3.4.-.-" evidence="10"/>
<dbReference type="NCBIfam" id="TIGR00706">
    <property type="entry name" value="SppA_dom"/>
    <property type="match status" value="1"/>
</dbReference>
<evidence type="ECO:0000256" key="3">
    <source>
        <dbReference type="ARBA" id="ARBA00022670"/>
    </source>
</evidence>
<feature type="active site" description="Nucleophile" evidence="7">
    <location>
        <position position="392"/>
    </location>
</feature>
<dbReference type="RefSeq" id="WP_010993335.1">
    <property type="nucleotide sequence ID" value="NZ_JGCY01000365.1"/>
</dbReference>
<sequence length="592" mass="65129">MKDFFKFTLATVTGIVLSGIVLFIIGVVTLVGIISSSDTETVVKKNSVMMLDLKGTLVERTQESLEGLLGKFTGETADTYGLDDILASIKKAKEDDNIKGIYIQASWLDASYASLQAIRKALDDFKESGKFVVAYSDNYTQGLYYLSSVADKVMLNPKGMIEWRGLASAPIFYKDLLQKLGIEMQVFKVGTYKSAVEPFTATEMSPANREQVTAFIGSIWNQILDGVSASRKIGKDSLNMYADRMLMFYPSDESVKCGLADTLIYQNDVRDYLKTLVKIDEDDRLPILGLEEMVNIKKNVPKDKSGNILAVYYASGEITDYAGSAASDEGIIGSKMIRDLRKLKEDDDVKAVVLRVNSPGGSAFASEQIWHAVKELKAKKPVIVSMGDYAASGGYYISCAADSIIAEPTTLTGSIGIFGMIPNVKGLTEKIGLTYDVVKTNQFSDFGNLMRPVNSDERALLQMMIGQGYDLFVSRCAEGRHMSKDKIEKIAEGRVWTGEMAKKIGLVDELGGIGKALEIAAQKADLKGYTIISYPAKKDILSTLLDVQPGNYVESQVLKSQLGDYYKDFSLLKNIKERAMIQARVPFELNVK</sequence>
<comment type="similarity">
    <text evidence="2">Belongs to the peptidase S49 family.</text>
</comment>
<dbReference type="Gene3D" id="3.90.226.10">
    <property type="entry name" value="2-enoyl-CoA Hydratase, Chain A, domain 1"/>
    <property type="match status" value="4"/>
</dbReference>
<comment type="subcellular location">
    <subcellularLocation>
        <location evidence="1">Membrane</location>
    </subcellularLocation>
</comment>